<evidence type="ECO:0000256" key="8">
    <source>
        <dbReference type="ARBA" id="ARBA00023014"/>
    </source>
</evidence>
<dbReference type="Gene3D" id="3.20.20.70">
    <property type="entry name" value="Aldolase class I"/>
    <property type="match status" value="1"/>
</dbReference>
<dbReference type="InterPro" id="IPR034505">
    <property type="entry name" value="Coproporphyrinogen-III_oxidase"/>
</dbReference>
<dbReference type="Pfam" id="PF06969">
    <property type="entry name" value="HemN_C"/>
    <property type="match status" value="1"/>
</dbReference>
<proteinExistence type="inferred from homology"/>
<dbReference type="SFLD" id="SFLDS00029">
    <property type="entry name" value="Radical_SAM"/>
    <property type="match status" value="1"/>
</dbReference>
<dbReference type="InterPro" id="IPR058240">
    <property type="entry name" value="rSAM_sf"/>
</dbReference>
<keyword evidence="13" id="KW-1185">Reference proteome</keyword>
<keyword evidence="6 10" id="KW-0479">Metal-binding</keyword>
<evidence type="ECO:0000313" key="13">
    <source>
        <dbReference type="Proteomes" id="UP001611383"/>
    </source>
</evidence>
<evidence type="ECO:0000256" key="5">
    <source>
        <dbReference type="ARBA" id="ARBA00022691"/>
    </source>
</evidence>
<dbReference type="PROSITE" id="PS51918">
    <property type="entry name" value="RADICAL_SAM"/>
    <property type="match status" value="1"/>
</dbReference>
<evidence type="ECO:0000256" key="1">
    <source>
        <dbReference type="ARBA" id="ARBA00001966"/>
    </source>
</evidence>
<dbReference type="SUPFAM" id="SSF102114">
    <property type="entry name" value="Radical SAM enzymes"/>
    <property type="match status" value="1"/>
</dbReference>
<evidence type="ECO:0000256" key="10">
    <source>
        <dbReference type="RuleBase" id="RU364116"/>
    </source>
</evidence>
<keyword evidence="8 10" id="KW-0411">Iron-sulfur</keyword>
<feature type="domain" description="Radical SAM core" evidence="11">
    <location>
        <begin position="12"/>
        <end position="252"/>
    </location>
</feature>
<dbReference type="Proteomes" id="UP001611383">
    <property type="component" value="Chromosome"/>
</dbReference>
<reference evidence="12 13" key="1">
    <citation type="submission" date="2019-08" db="EMBL/GenBank/DDBJ databases">
        <title>Archangium and Cystobacter genomes.</title>
        <authorList>
            <person name="Chen I.-C.K."/>
            <person name="Wielgoss S."/>
        </authorList>
    </citation>
    <scope>NUCLEOTIDE SEQUENCE [LARGE SCALE GENOMIC DNA]</scope>
    <source>
        <strain evidence="12 13">Cbm 6</strain>
    </source>
</reference>
<protein>
    <recommendedName>
        <fullName evidence="3 10">Heme chaperone HemW</fullName>
    </recommendedName>
</protein>
<dbReference type="InterPro" id="IPR010723">
    <property type="entry name" value="HemN_C"/>
</dbReference>
<dbReference type="EMBL" id="CP043494">
    <property type="protein sequence ID" value="WNG44403.1"/>
    <property type="molecule type" value="Genomic_DNA"/>
</dbReference>
<comment type="function">
    <text evidence="10">Probably acts as a heme chaperone, transferring heme to an unknown acceptor. Binds one molecule of heme per monomer, possibly covalently. Binds 1 [4Fe-4S] cluster. The cluster is coordinated with 3 cysteines and an exchangeable S-adenosyl-L-methionine.</text>
</comment>
<name>A0ABY9WLA4_9BACT</name>
<organism evidence="12 13">
    <name type="scientific">Archangium minus</name>
    <dbReference type="NCBI Taxonomy" id="83450"/>
    <lineage>
        <taxon>Bacteria</taxon>
        <taxon>Pseudomonadati</taxon>
        <taxon>Myxococcota</taxon>
        <taxon>Myxococcia</taxon>
        <taxon>Myxococcales</taxon>
        <taxon>Cystobacterineae</taxon>
        <taxon>Archangiaceae</taxon>
        <taxon>Archangium</taxon>
    </lineage>
</organism>
<dbReference type="SFLD" id="SFLDG01065">
    <property type="entry name" value="anaerobic_coproporphyrinogen-I"/>
    <property type="match status" value="1"/>
</dbReference>
<dbReference type="PANTHER" id="PTHR13932">
    <property type="entry name" value="COPROPORPHYRINIGEN III OXIDASE"/>
    <property type="match status" value="1"/>
</dbReference>
<dbReference type="Pfam" id="PF04055">
    <property type="entry name" value="Radical_SAM"/>
    <property type="match status" value="1"/>
</dbReference>
<comment type="subcellular location">
    <subcellularLocation>
        <location evidence="10">Cytoplasm</location>
    </subcellularLocation>
</comment>
<keyword evidence="10" id="KW-0004">4Fe-4S</keyword>
<dbReference type="NCBIfam" id="TIGR00539">
    <property type="entry name" value="hemN_rel"/>
    <property type="match status" value="1"/>
</dbReference>
<keyword evidence="4 10" id="KW-0349">Heme</keyword>
<dbReference type="InterPro" id="IPR004559">
    <property type="entry name" value="HemW-like"/>
</dbReference>
<dbReference type="PANTHER" id="PTHR13932:SF5">
    <property type="entry name" value="RADICAL S-ADENOSYL METHIONINE DOMAIN-CONTAINING PROTEIN 1, MITOCHONDRIAL"/>
    <property type="match status" value="1"/>
</dbReference>
<evidence type="ECO:0000256" key="6">
    <source>
        <dbReference type="ARBA" id="ARBA00022723"/>
    </source>
</evidence>
<keyword evidence="5 10" id="KW-0949">S-adenosyl-L-methionine</keyword>
<evidence type="ECO:0000256" key="9">
    <source>
        <dbReference type="ARBA" id="ARBA00023186"/>
    </source>
</evidence>
<keyword evidence="9 10" id="KW-0143">Chaperone</keyword>
<dbReference type="SFLD" id="SFLDF00288">
    <property type="entry name" value="HemN-like__clustered_with_nucl"/>
    <property type="match status" value="1"/>
</dbReference>
<dbReference type="InterPro" id="IPR007197">
    <property type="entry name" value="rSAM"/>
</dbReference>
<dbReference type="SFLD" id="SFLDG01082">
    <property type="entry name" value="B12-binding_domain_containing"/>
    <property type="match status" value="1"/>
</dbReference>
<keyword evidence="10" id="KW-0963">Cytoplasm</keyword>
<dbReference type="RefSeq" id="WP_395817126.1">
    <property type="nucleotide sequence ID" value="NZ_CP043494.1"/>
</dbReference>
<evidence type="ECO:0000259" key="11">
    <source>
        <dbReference type="PROSITE" id="PS51918"/>
    </source>
</evidence>
<dbReference type="InterPro" id="IPR006638">
    <property type="entry name" value="Elp3/MiaA/NifB-like_rSAM"/>
</dbReference>
<evidence type="ECO:0000256" key="4">
    <source>
        <dbReference type="ARBA" id="ARBA00022617"/>
    </source>
</evidence>
<evidence type="ECO:0000256" key="2">
    <source>
        <dbReference type="ARBA" id="ARBA00006100"/>
    </source>
</evidence>
<keyword evidence="7 10" id="KW-0408">Iron</keyword>
<accession>A0ABY9WLA4</accession>
<evidence type="ECO:0000256" key="7">
    <source>
        <dbReference type="ARBA" id="ARBA00023004"/>
    </source>
</evidence>
<dbReference type="InterPro" id="IPR013785">
    <property type="entry name" value="Aldolase_TIM"/>
</dbReference>
<evidence type="ECO:0000313" key="12">
    <source>
        <dbReference type="EMBL" id="WNG44403.1"/>
    </source>
</evidence>
<gene>
    <name evidence="12" type="primary">hemW</name>
    <name evidence="12" type="ORF">F0U60_09985</name>
</gene>
<dbReference type="SFLD" id="SFLDF00562">
    <property type="entry name" value="HemN-like__clustered_with_heat"/>
    <property type="match status" value="1"/>
</dbReference>
<comment type="similarity">
    <text evidence="2">Belongs to the anaerobic coproporphyrinogen-III oxidase family. HemW subfamily.</text>
</comment>
<dbReference type="SMART" id="SM00729">
    <property type="entry name" value="Elp3"/>
    <property type="match status" value="1"/>
</dbReference>
<evidence type="ECO:0000256" key="3">
    <source>
        <dbReference type="ARBA" id="ARBA00017228"/>
    </source>
</evidence>
<comment type="cofactor">
    <cofactor evidence="1">
        <name>[4Fe-4S] cluster</name>
        <dbReference type="ChEBI" id="CHEBI:49883"/>
    </cofactor>
</comment>
<sequence length="407" mass="44448">MDFAGPIDPLTGTPAARFGLYVHFPYCLAKCPYCDFAVAVVRQVPEERYARAVLAELDTRLAAEPSLRARPLESIFLGGGTPSIWHPRWVAHVLEGVAARLKVAPGAEISLEANPSVADAERFAGYRAAGVNRLSLGVQSFHEETLKALGREHTSQEAVAGYEMARRAGFDVVSMDFIYGVHGQTRAQAEADARQAAALQPEHLSTYALTVEREVLAVATPLSRQLDKGELALPPDEEVVEMAQAIREAYEAHGLRRYEISNHARPGFSSRHNALYWTGGEYLALGVGATGMLLTSGSGERPSGYRYVNLRGSDAYMRAAEEGTLPESSREELGPQELFEERLAMGLRLRSGVDWEAVCVRYGQDPAPRRAEISRLVQHGLARLDDRKLVLTDAGADVHSAISARLL</sequence>